<protein>
    <submittedName>
        <fullName evidence="1">(Mediterranean fruit fly) hypothetical protein</fullName>
    </submittedName>
</protein>
<accession>A0A811URD5</accession>
<sequence length="166" mass="18896">MLQNQRGTATILFSTTERFGEKVDAESQYFTYGPPAAMQLVRLREAFYEEEVGSRYLKPNAVPTLCLELLSAAFPVLNLGNGIDDGDHEHYAQVTRAYQRNALKTDGIIRERRTEIASMTSKYNSLEKRSISKMILNTTGSYTEEEKNFGSECKLYVYKSLQFHEG</sequence>
<keyword evidence="2" id="KW-1185">Reference proteome</keyword>
<evidence type="ECO:0000313" key="1">
    <source>
        <dbReference type="EMBL" id="CAD7001274.1"/>
    </source>
</evidence>
<gene>
    <name evidence="1" type="ORF">CCAP1982_LOCUS9772</name>
</gene>
<proteinExistence type="predicted"/>
<dbReference type="AlphaFoldDB" id="A0A811URD5"/>
<name>A0A811URD5_CERCA</name>
<comment type="caution">
    <text evidence="1">The sequence shown here is derived from an EMBL/GenBank/DDBJ whole genome shotgun (WGS) entry which is preliminary data.</text>
</comment>
<dbReference type="Proteomes" id="UP000606786">
    <property type="component" value="Unassembled WGS sequence"/>
</dbReference>
<dbReference type="EMBL" id="CAJHJT010000023">
    <property type="protein sequence ID" value="CAD7001274.1"/>
    <property type="molecule type" value="Genomic_DNA"/>
</dbReference>
<evidence type="ECO:0000313" key="2">
    <source>
        <dbReference type="Proteomes" id="UP000606786"/>
    </source>
</evidence>
<reference evidence="1" key="1">
    <citation type="submission" date="2020-11" db="EMBL/GenBank/DDBJ databases">
        <authorList>
            <person name="Whitehead M."/>
        </authorList>
    </citation>
    <scope>NUCLEOTIDE SEQUENCE</scope>
    <source>
        <strain evidence="1">EGII</strain>
    </source>
</reference>
<organism evidence="1 2">
    <name type="scientific">Ceratitis capitata</name>
    <name type="common">Mediterranean fruit fly</name>
    <name type="synonym">Tephritis capitata</name>
    <dbReference type="NCBI Taxonomy" id="7213"/>
    <lineage>
        <taxon>Eukaryota</taxon>
        <taxon>Metazoa</taxon>
        <taxon>Ecdysozoa</taxon>
        <taxon>Arthropoda</taxon>
        <taxon>Hexapoda</taxon>
        <taxon>Insecta</taxon>
        <taxon>Pterygota</taxon>
        <taxon>Neoptera</taxon>
        <taxon>Endopterygota</taxon>
        <taxon>Diptera</taxon>
        <taxon>Brachycera</taxon>
        <taxon>Muscomorpha</taxon>
        <taxon>Tephritoidea</taxon>
        <taxon>Tephritidae</taxon>
        <taxon>Ceratitis</taxon>
        <taxon>Ceratitis</taxon>
    </lineage>
</organism>